<dbReference type="PANTHER" id="PTHR46708">
    <property type="entry name" value="TENASCIN"/>
    <property type="match status" value="1"/>
</dbReference>
<dbReference type="Gene3D" id="2.60.40.10">
    <property type="entry name" value="Immunoglobulins"/>
    <property type="match status" value="4"/>
</dbReference>
<dbReference type="Proteomes" id="UP001596550">
    <property type="component" value="Unassembled WGS sequence"/>
</dbReference>
<dbReference type="Pfam" id="PF18962">
    <property type="entry name" value="Por_Secre_tail"/>
    <property type="match status" value="1"/>
</dbReference>
<feature type="domain" description="Fibronectin type-III" evidence="5">
    <location>
        <begin position="1097"/>
        <end position="1188"/>
    </location>
</feature>
<dbReference type="Pfam" id="PF20009">
    <property type="entry name" value="GEVED"/>
    <property type="match status" value="3"/>
</dbReference>
<dbReference type="Gene3D" id="2.60.40.2700">
    <property type="match status" value="2"/>
</dbReference>
<dbReference type="InterPro" id="IPR026444">
    <property type="entry name" value="Secre_tail"/>
</dbReference>
<evidence type="ECO:0000259" key="4">
    <source>
        <dbReference type="PROSITE" id="PS50835"/>
    </source>
</evidence>
<dbReference type="PROSITE" id="PS50835">
    <property type="entry name" value="IG_LIKE"/>
    <property type="match status" value="1"/>
</dbReference>
<dbReference type="SUPFAM" id="SSF49265">
    <property type="entry name" value="Fibronectin type III"/>
    <property type="match status" value="3"/>
</dbReference>
<feature type="signal peptide" evidence="3">
    <location>
        <begin position="1"/>
        <end position="18"/>
    </location>
</feature>
<evidence type="ECO:0000313" key="6">
    <source>
        <dbReference type="EMBL" id="MFC7348028.1"/>
    </source>
</evidence>
<dbReference type="SMART" id="SM00060">
    <property type="entry name" value="FN3"/>
    <property type="match status" value="4"/>
</dbReference>
<name>A0ABW2M3A2_9FLAO</name>
<evidence type="ECO:0000256" key="2">
    <source>
        <dbReference type="ARBA" id="ARBA00022737"/>
    </source>
</evidence>
<feature type="domain" description="Fibronectin type-III" evidence="5">
    <location>
        <begin position="1005"/>
        <end position="1096"/>
    </location>
</feature>
<dbReference type="InterPro" id="IPR007110">
    <property type="entry name" value="Ig-like_dom"/>
</dbReference>
<feature type="chain" id="PRO_5046125391" evidence="3">
    <location>
        <begin position="19"/>
        <end position="1516"/>
    </location>
</feature>
<evidence type="ECO:0000313" key="7">
    <source>
        <dbReference type="Proteomes" id="UP001596550"/>
    </source>
</evidence>
<dbReference type="PANTHER" id="PTHR46708:SF2">
    <property type="entry name" value="FIBRONECTIN TYPE-III DOMAIN-CONTAINING PROTEIN"/>
    <property type="match status" value="1"/>
</dbReference>
<accession>A0ABW2M3A2</accession>
<organism evidence="6 7">
    <name type="scientific">Chryseobacterium zhengzhouense</name>
    <dbReference type="NCBI Taxonomy" id="1636086"/>
    <lineage>
        <taxon>Bacteria</taxon>
        <taxon>Pseudomonadati</taxon>
        <taxon>Bacteroidota</taxon>
        <taxon>Flavobacteriia</taxon>
        <taxon>Flavobacteriales</taxon>
        <taxon>Weeksellaceae</taxon>
        <taxon>Chryseobacterium group</taxon>
        <taxon>Chryseobacterium</taxon>
    </lineage>
</organism>
<keyword evidence="7" id="KW-1185">Reference proteome</keyword>
<feature type="domain" description="Fibronectin type-III" evidence="5">
    <location>
        <begin position="730"/>
        <end position="824"/>
    </location>
</feature>
<keyword evidence="2" id="KW-0677">Repeat</keyword>
<evidence type="ECO:0000256" key="3">
    <source>
        <dbReference type="SAM" id="SignalP"/>
    </source>
</evidence>
<dbReference type="CDD" id="cd00063">
    <property type="entry name" value="FN3"/>
    <property type="match status" value="3"/>
</dbReference>
<comment type="caution">
    <text evidence="6">The sequence shown here is derived from an EMBL/GenBank/DDBJ whole genome shotgun (WGS) entry which is preliminary data.</text>
</comment>
<reference evidence="7" key="1">
    <citation type="journal article" date="2019" name="Int. J. Syst. Evol. Microbiol.">
        <title>The Global Catalogue of Microorganisms (GCM) 10K type strain sequencing project: providing services to taxonomists for standard genome sequencing and annotation.</title>
        <authorList>
            <consortium name="The Broad Institute Genomics Platform"/>
            <consortium name="The Broad Institute Genome Sequencing Center for Infectious Disease"/>
            <person name="Wu L."/>
            <person name="Ma J."/>
        </authorList>
    </citation>
    <scope>NUCLEOTIDE SEQUENCE [LARGE SCALE GENOMIC DNA]</scope>
    <source>
        <strain evidence="7">CCUG 54781</strain>
    </source>
</reference>
<evidence type="ECO:0000259" key="5">
    <source>
        <dbReference type="PROSITE" id="PS50853"/>
    </source>
</evidence>
<dbReference type="PROSITE" id="PS50853">
    <property type="entry name" value="FN3"/>
    <property type="match status" value="4"/>
</dbReference>
<dbReference type="EMBL" id="JBHTCR010000007">
    <property type="protein sequence ID" value="MFC7348028.1"/>
    <property type="molecule type" value="Genomic_DNA"/>
</dbReference>
<dbReference type="InterPro" id="IPR045474">
    <property type="entry name" value="GEVED"/>
</dbReference>
<dbReference type="InterPro" id="IPR036116">
    <property type="entry name" value="FN3_sf"/>
</dbReference>
<dbReference type="NCBIfam" id="TIGR04183">
    <property type="entry name" value="Por_Secre_tail"/>
    <property type="match status" value="1"/>
</dbReference>
<keyword evidence="1 3" id="KW-0732">Signal</keyword>
<feature type="domain" description="Fibronectin type-III" evidence="5">
    <location>
        <begin position="1192"/>
        <end position="1281"/>
    </location>
</feature>
<gene>
    <name evidence="6" type="ORF">ACFQO9_15020</name>
</gene>
<dbReference type="Pfam" id="PF00041">
    <property type="entry name" value="fn3"/>
    <property type="match status" value="4"/>
</dbReference>
<dbReference type="RefSeq" id="WP_378180929.1">
    <property type="nucleotide sequence ID" value="NZ_JBHTCR010000007.1"/>
</dbReference>
<evidence type="ECO:0000256" key="1">
    <source>
        <dbReference type="ARBA" id="ARBA00022729"/>
    </source>
</evidence>
<dbReference type="InterPro" id="IPR050991">
    <property type="entry name" value="ECM_Regulatory_Proteins"/>
</dbReference>
<dbReference type="InterPro" id="IPR003961">
    <property type="entry name" value="FN3_dom"/>
</dbReference>
<dbReference type="InterPro" id="IPR013783">
    <property type="entry name" value="Ig-like_fold"/>
</dbReference>
<protein>
    <submittedName>
        <fullName evidence="6">GEVED domain-containing protein</fullName>
    </submittedName>
</protein>
<proteinExistence type="predicted"/>
<feature type="domain" description="Ig-like" evidence="4">
    <location>
        <begin position="212"/>
        <end position="314"/>
    </location>
</feature>
<sequence length="1516" mass="160060">MKKILLIWGLLIGLIVHAQVAQITTGTAGTPSHNAGPIYRSSASSSYDASRYSYLYTANELAAAGITSGAIINDLGWIKNNNATTTGGGILRIYMKNSTVASYANATMTWANLNSGATLVYQNLSQAIPATQAPNYITFALNTPFTYTGGSLEISVEWDITQVSGNPTTGTFEWLWSTVTSRIYGRSDTALTGTTTLSSTNNSINDITNRRPFIQIGYTPGTACSGAVTAGTASASASAVCANTAFNLVLTGATSASGITYQWQSSPAGANTFTNITGATTASYSVANQTAASDYRCVVTCTNGGSTQTSNVVSVGQTTGIQCLNYCTPVYTTGCSDNDDLNSFVITGAGTSVISDLNTGCNGAGYYDRTAAFAPVDLLPGQSYPVKINTTYTSPAYEKASIWIDFNDNGTFDASEKLLTDLTLDQSPAFATANIAIPLTAPAGIHRMRVRVVYNGSNFDACGSAGYGEAHDYYVNVLPLAPCTGTPVSGTAAATVTNACISAPFNLTLTGYTYGGGITYQWYSSPAGAGTFTAIAGATSPTYTVNGQAVPTDYRCVVACTNSSQSATSNIVSVGQNPVSQCYCTPTGGTSDTTYYLNNITTTGGWTNLSYTANSFTGYVNTNMSVLTSPGNSVGINLATTGGSTYYYYVWVDWNNDADFNDPGETILATTSWSATGTATINVPAGQALGNYRVRTSSSYSGTNTPCGPAGYGNYVDFTLAVVAPPTCLPPTGLTVTGVTGNSATLNWNAPATAPAGGYEYWVSTSPATPTGPANGTVAGTATTVTLPTTLAPSTVYYWWLRAICSPTDNSYLSQGPNFMTTQIPATLPYIQPFTGGNDFGFLNGAQVNKWAYGSATGNTGNSIYISNNNGTANTYTTGTTSVTQAYRDIFIPAGTTLANFSFDWKAEGEGSSTPYDYLRVWLVPSDFLPSPGTQIAAGTGRVQVGQFNLQGTWQNFSTTSLNITGFAGSVMRLVFEWRNDSSAGTQPPAAVDNIVLRVCSTDTPVVTVTPASITHNSATITWPQDPGGASYRIRYRPVGSTQWLPTTGPIAVANGPYTLQGLLSYTLYEVEVAAVCNTTNVGAYSHNEFTTKCDPTPPNITISNITPTSALVTWNPLAAGATYELQYREVGSGVWIPVTVPAPPANSVVIPGLTSYKTYEVQVRNTCIGSGTPNPWSTSQVFTTVRVCEIPPPGLTITQLTPTTAEVVWDAYTGPGATNTYILRYRKVGIPSWTTVNVNTNTHTLIGLLELTKYEMQVANLCSGTPGNFTPLYYFTTPTVVYCQMQSTSSATEYISKVTAKPTGKPQMVNESTGNPYSDFTANPLKFIDMIQGSVGNQIIVDKNMSSGGKAGVAVWIDFDRSGTFDLNERILADGPNTNTTASATFEVPANAYVGSTDKYIVMRVAMAKDGIPVNCTNFDNGEVEDYTVRISKLPAANAVNQDEILIYPNPVKSVLNVKNISKKANYKIYSAAGQLISSGVILNNKIDVSRLINGVYVIDIDDVQGAAQKKFIKE</sequence>